<organism evidence="3 5">
    <name type="scientific">Bacillus thuringiensis</name>
    <dbReference type="NCBI Taxonomy" id="1428"/>
    <lineage>
        <taxon>Bacteria</taxon>
        <taxon>Bacillati</taxon>
        <taxon>Bacillota</taxon>
        <taxon>Bacilli</taxon>
        <taxon>Bacillales</taxon>
        <taxon>Bacillaceae</taxon>
        <taxon>Bacillus</taxon>
        <taxon>Bacillus cereus group</taxon>
    </lineage>
</organism>
<gene>
    <name evidence="1" type="ORF">BF38_5963</name>
    <name evidence="2" type="ORF">FO599_01105</name>
    <name evidence="3" type="ORF">FOC89_01075</name>
</gene>
<dbReference type="Proteomes" id="UP000031876">
    <property type="component" value="Plasmid 2"/>
</dbReference>
<evidence type="ECO:0000313" key="4">
    <source>
        <dbReference type="Proteomes" id="UP000031876"/>
    </source>
</evidence>
<dbReference type="AlphaFoldDB" id="A0A0B5NPH4"/>
<evidence type="ECO:0000313" key="1">
    <source>
        <dbReference type="EMBL" id="AJG74033.1"/>
    </source>
</evidence>
<dbReference type="Proteomes" id="UP000501107">
    <property type="component" value="Plasmid unnamed3"/>
</dbReference>
<evidence type="ECO:0000313" key="5">
    <source>
        <dbReference type="Proteomes" id="UP000501107"/>
    </source>
</evidence>
<reference evidence="2" key="2">
    <citation type="submission" date="2019-07" db="EMBL/GenBank/DDBJ databases">
        <title>Phylogenomic Reclassification of ATCC Bacillus Strains and Various Taxa within the Genus Bacillus.</title>
        <authorList>
            <person name="Riojas M.A."/>
            <person name="Frank A.M."/>
            <person name="Fenn S.L."/>
            <person name="King S.P."/>
            <person name="Brower S.M."/>
            <person name="Hazbon M.H."/>
        </authorList>
    </citation>
    <scope>NUCLEOTIDE SEQUENCE</scope>
    <source>
        <strain evidence="2">ATCC 35646</strain>
    </source>
</reference>
<dbReference type="EMBL" id="VKQN01000001">
    <property type="protein sequence ID" value="MDR4174729.1"/>
    <property type="molecule type" value="Genomic_DNA"/>
</dbReference>
<geneLocation type="plasmid" evidence="1 4">
    <name>2</name>
</geneLocation>
<dbReference type="Proteomes" id="UP001181533">
    <property type="component" value="Unassembled WGS sequence"/>
</dbReference>
<accession>A0A0B5NPH4</accession>
<reference evidence="1 4" key="1">
    <citation type="journal article" date="2015" name="Genome Announc.">
        <title>Complete genome sequences for 35 biothreat assay-relevant bacillus species.</title>
        <authorList>
            <person name="Johnson S.L."/>
            <person name="Daligault H.E."/>
            <person name="Davenport K.W."/>
            <person name="Jaissle J."/>
            <person name="Frey K.G."/>
            <person name="Ladner J.T."/>
            <person name="Broomall S.M."/>
            <person name="Bishop-Lilly K.A."/>
            <person name="Bruce D.C."/>
            <person name="Gibbons H.S."/>
            <person name="Coyne S.R."/>
            <person name="Lo C.C."/>
            <person name="Meincke L."/>
            <person name="Munk A.C."/>
            <person name="Koroleva G.I."/>
            <person name="Rosenzweig C.N."/>
            <person name="Palacios G.F."/>
            <person name="Redden C.L."/>
            <person name="Minogue T.D."/>
            <person name="Chain P.S."/>
        </authorList>
    </citation>
    <scope>NUCLEOTIDE SEQUENCE [LARGE SCALE GENOMIC DNA]</scope>
    <source>
        <strain evidence="1 4">HD1011</strain>
        <plasmid evidence="1 4">2</plasmid>
    </source>
</reference>
<reference evidence="3 5" key="3">
    <citation type="submission" date="2020-05" db="EMBL/GenBank/DDBJ databases">
        <title>FDA dAtabase for Regulatory Grade micrObial Sequences (FDA-ARGOS): Supporting development and validation of Infectious Disease Dx tests.</title>
        <authorList>
            <person name="Nelson B."/>
            <person name="Plummer A."/>
            <person name="Tallon L."/>
            <person name="Sadzewicz L."/>
            <person name="Zhao X."/>
            <person name="Vavikolanu K."/>
            <person name="Mehta A."/>
            <person name="Aluvathingal J."/>
            <person name="Nadendla S."/>
            <person name="Myers T."/>
            <person name="Yan Y."/>
            <person name="Sichtig H."/>
        </authorList>
    </citation>
    <scope>NUCLEOTIDE SEQUENCE [LARGE SCALE GENOMIC DNA]</scope>
    <source>
        <strain evidence="3 5">FDAARGOS_795</strain>
        <plasmid evidence="3 5">unnamed3</plasmid>
    </source>
</reference>
<geneLocation type="plasmid" evidence="3 5">
    <name>unnamed3</name>
</geneLocation>
<evidence type="ECO:0000313" key="2">
    <source>
        <dbReference type="EMBL" id="MDR4174729.1"/>
    </source>
</evidence>
<name>A0A0B5NPH4_BACTU</name>
<sequence length="75" mass="8897">MFQLKAKKRYVMEDRTKRNKVCVLKTTNVNESVFLCFDSKADTLPQMKVFSWDKATEEIQKGNWNIKEELASYDE</sequence>
<dbReference type="EMBL" id="CP009334">
    <property type="protein sequence ID" value="AJG74033.1"/>
    <property type="molecule type" value="Genomic_DNA"/>
</dbReference>
<proteinExistence type="predicted"/>
<keyword evidence="3" id="KW-0614">Plasmid</keyword>
<evidence type="ECO:0000313" key="3">
    <source>
        <dbReference type="EMBL" id="QKH22610.1"/>
    </source>
</evidence>
<dbReference type="RefSeq" id="WP_000487124.1">
    <property type="nucleotide sequence ID" value="NZ_CP009334.1"/>
</dbReference>
<dbReference type="EMBL" id="CP053979">
    <property type="protein sequence ID" value="QKH22610.1"/>
    <property type="molecule type" value="Genomic_DNA"/>
</dbReference>
<protein>
    <submittedName>
        <fullName evidence="3">Uncharacterized protein</fullName>
    </submittedName>
</protein>
<dbReference type="KEGG" id="btw:BF38_5963"/>